<dbReference type="PANTHER" id="PTHR48050">
    <property type="entry name" value="STEROL 3-BETA-GLUCOSYLTRANSFERASE"/>
    <property type="match status" value="1"/>
</dbReference>
<gene>
    <name evidence="2" type="ORF">I7412_20635</name>
</gene>
<protein>
    <submittedName>
        <fullName evidence="2">Glycosyltransferase family 1 protein</fullName>
    </submittedName>
</protein>
<sequence length="372" mass="38963">MRILFTACPFFGHVNTVLPLALAARRAGHEVVVATGADFAEHVARRGLTAWPIGPTSAEAGTPHSLAHFWHTAAQRCVDLLPLATAWGPDLLVSEEMELAGAIAAARGETRHVIHGLGIAALGDWEALAADIDELGLRWDVPDLADAYRGAVYLSICPPTLQLPSRSERMVQPLRPGLGEPAPGERLPEALLALPYERTVHLTLGTVFHQRRPGALDAAIAGLRELPANLVVTVGPDVDPDRFGPQPPHVLVERYLPHALLLPRCDLVVSQGGAGILLGALAHGLPQLVLPQGADQFTNGAAAQRAGVGLVLDGPAATAPAIAGAVGRLLGEPRYAAAARAVQKEIDTMPSADDVLASLIADPAPKPPARAR</sequence>
<accession>A0A937RID8</accession>
<dbReference type="InterPro" id="IPR002213">
    <property type="entry name" value="UDP_glucos_trans"/>
</dbReference>
<dbReference type="GO" id="GO:0017000">
    <property type="term" value="P:antibiotic biosynthetic process"/>
    <property type="evidence" value="ECO:0007669"/>
    <property type="project" value="UniProtKB-ARBA"/>
</dbReference>
<evidence type="ECO:0000313" key="2">
    <source>
        <dbReference type="EMBL" id="MBL7629530.1"/>
    </source>
</evidence>
<dbReference type="CDD" id="cd03784">
    <property type="entry name" value="GT1_Gtf-like"/>
    <property type="match status" value="1"/>
</dbReference>
<name>A0A937RID8_9ACTN</name>
<dbReference type="Gene3D" id="3.40.50.2000">
    <property type="entry name" value="Glycogen Phosphorylase B"/>
    <property type="match status" value="2"/>
</dbReference>
<comment type="caution">
    <text evidence="2">The sequence shown here is derived from an EMBL/GenBank/DDBJ whole genome shotgun (WGS) entry which is preliminary data.</text>
</comment>
<proteinExistence type="predicted"/>
<dbReference type="EMBL" id="JAEACQ010000231">
    <property type="protein sequence ID" value="MBL7629530.1"/>
    <property type="molecule type" value="Genomic_DNA"/>
</dbReference>
<organism evidence="2 3">
    <name type="scientific">Frankia nepalensis</name>
    <dbReference type="NCBI Taxonomy" id="1836974"/>
    <lineage>
        <taxon>Bacteria</taxon>
        <taxon>Bacillati</taxon>
        <taxon>Actinomycetota</taxon>
        <taxon>Actinomycetes</taxon>
        <taxon>Frankiales</taxon>
        <taxon>Frankiaceae</taxon>
        <taxon>Frankia</taxon>
    </lineage>
</organism>
<dbReference type="RefSeq" id="WP_203010300.1">
    <property type="nucleotide sequence ID" value="NZ_JADWYU010000148.1"/>
</dbReference>
<dbReference type="AlphaFoldDB" id="A0A937RID8"/>
<reference evidence="2" key="1">
    <citation type="submission" date="2020-12" db="EMBL/GenBank/DDBJ databases">
        <title>Genomic characterization of non-nitrogen-fixing Frankia strains.</title>
        <authorList>
            <person name="Carlos-Shanley C."/>
            <person name="Guerra T."/>
            <person name="Hahn D."/>
        </authorList>
    </citation>
    <scope>NUCLEOTIDE SEQUENCE</scope>
    <source>
        <strain evidence="2">CN6</strain>
    </source>
</reference>
<feature type="domain" description="Erythromycin biosynthesis protein CIII-like C-terminal" evidence="1">
    <location>
        <begin position="223"/>
        <end position="360"/>
    </location>
</feature>
<dbReference type="GO" id="GO:0016758">
    <property type="term" value="F:hexosyltransferase activity"/>
    <property type="evidence" value="ECO:0007669"/>
    <property type="project" value="UniProtKB-ARBA"/>
</dbReference>
<evidence type="ECO:0000259" key="1">
    <source>
        <dbReference type="Pfam" id="PF06722"/>
    </source>
</evidence>
<dbReference type="InterPro" id="IPR050426">
    <property type="entry name" value="Glycosyltransferase_28"/>
</dbReference>
<dbReference type="PANTHER" id="PTHR48050:SF13">
    <property type="entry name" value="STEROL 3-BETA-GLUCOSYLTRANSFERASE UGT80A2"/>
    <property type="match status" value="1"/>
</dbReference>
<dbReference type="InterPro" id="IPR010610">
    <property type="entry name" value="EryCIII-like_C"/>
</dbReference>
<dbReference type="SUPFAM" id="SSF53756">
    <property type="entry name" value="UDP-Glycosyltransferase/glycogen phosphorylase"/>
    <property type="match status" value="1"/>
</dbReference>
<dbReference type="Pfam" id="PF06722">
    <property type="entry name" value="EryCIII-like_C"/>
    <property type="match status" value="1"/>
</dbReference>
<keyword evidence="3" id="KW-1185">Reference proteome</keyword>
<dbReference type="Proteomes" id="UP000604475">
    <property type="component" value="Unassembled WGS sequence"/>
</dbReference>
<evidence type="ECO:0000313" key="3">
    <source>
        <dbReference type="Proteomes" id="UP000604475"/>
    </source>
</evidence>
<dbReference type="GO" id="GO:0008194">
    <property type="term" value="F:UDP-glycosyltransferase activity"/>
    <property type="evidence" value="ECO:0007669"/>
    <property type="project" value="InterPro"/>
</dbReference>